<keyword evidence="13 18" id="KW-0472">Membrane</keyword>
<name>A0A811KTK5_9BILA</name>
<evidence type="ECO:0000256" key="1">
    <source>
        <dbReference type="ARBA" id="ARBA00003195"/>
    </source>
</evidence>
<evidence type="ECO:0000256" key="16">
    <source>
        <dbReference type="ARBA" id="ARBA00046528"/>
    </source>
</evidence>
<keyword evidence="10" id="KW-0249">Electron transport</keyword>
<comment type="caution">
    <text evidence="19">The sequence shown here is derived from an EMBL/GenBank/DDBJ whole genome shotgun (WGS) entry which is preliminary data.</text>
</comment>
<dbReference type="EMBL" id="CAJFCW020000004">
    <property type="protein sequence ID" value="CAG9112353.1"/>
    <property type="molecule type" value="Genomic_DNA"/>
</dbReference>
<keyword evidence="8" id="KW-0999">Mitochondrion inner membrane</keyword>
<dbReference type="InterPro" id="IPR019329">
    <property type="entry name" value="NADH_UbQ_OxRdtase_ESSS_su"/>
</dbReference>
<gene>
    <name evidence="19" type="ORF">BOKJ2_LOCUS8298</name>
</gene>
<evidence type="ECO:0000256" key="15">
    <source>
        <dbReference type="ARBA" id="ARBA00031387"/>
    </source>
</evidence>
<evidence type="ECO:0000313" key="19">
    <source>
        <dbReference type="EMBL" id="CAD5219146.1"/>
    </source>
</evidence>
<evidence type="ECO:0000256" key="13">
    <source>
        <dbReference type="ARBA" id="ARBA00023136"/>
    </source>
</evidence>
<dbReference type="Pfam" id="PF10183">
    <property type="entry name" value="ESSS"/>
    <property type="match status" value="1"/>
</dbReference>
<keyword evidence="11 18" id="KW-1133">Transmembrane helix</keyword>
<evidence type="ECO:0000256" key="18">
    <source>
        <dbReference type="SAM" id="Phobius"/>
    </source>
</evidence>
<evidence type="ECO:0000256" key="9">
    <source>
        <dbReference type="ARBA" id="ARBA00022946"/>
    </source>
</evidence>
<evidence type="ECO:0000256" key="2">
    <source>
        <dbReference type="ARBA" id="ARBA00004434"/>
    </source>
</evidence>
<keyword evidence="12" id="KW-0496">Mitochondrion</keyword>
<dbReference type="AlphaFoldDB" id="A0A811KTK5"/>
<dbReference type="GO" id="GO:0005743">
    <property type="term" value="C:mitochondrial inner membrane"/>
    <property type="evidence" value="ECO:0007669"/>
    <property type="project" value="UniProtKB-SubCell"/>
</dbReference>
<dbReference type="Proteomes" id="UP000783686">
    <property type="component" value="Unassembled WGS sequence"/>
</dbReference>
<evidence type="ECO:0000256" key="12">
    <source>
        <dbReference type="ARBA" id="ARBA00023128"/>
    </source>
</evidence>
<keyword evidence="20" id="KW-1185">Reference proteome</keyword>
<protein>
    <recommendedName>
        <fullName evidence="4">NADH dehydrogenase [ubiquinone] 1 beta subcomplex subunit 11, mitochondrial</fullName>
    </recommendedName>
    <alternativeName>
        <fullName evidence="15">Complex I-ESSS</fullName>
    </alternativeName>
    <alternativeName>
        <fullName evidence="14">NADH-ubiquinone oxidoreductase ESSS subunit</fullName>
    </alternativeName>
</protein>
<dbReference type="OrthoDB" id="5917019at2759"/>
<proteinExistence type="inferred from homology"/>
<evidence type="ECO:0000256" key="7">
    <source>
        <dbReference type="ARBA" id="ARBA00022692"/>
    </source>
</evidence>
<keyword evidence="5" id="KW-0813">Transport</keyword>
<evidence type="ECO:0000256" key="14">
    <source>
        <dbReference type="ARBA" id="ARBA00030753"/>
    </source>
</evidence>
<evidence type="ECO:0000256" key="8">
    <source>
        <dbReference type="ARBA" id="ARBA00022792"/>
    </source>
</evidence>
<evidence type="ECO:0000256" key="10">
    <source>
        <dbReference type="ARBA" id="ARBA00022982"/>
    </source>
</evidence>
<dbReference type="PANTHER" id="PTHR13327:SF0">
    <property type="entry name" value="NADH DEHYDROGENASE [UBIQUINONE] 1 BETA SUBCOMPLEX SUBUNIT 11, MITOCHONDRIAL"/>
    <property type="match status" value="1"/>
</dbReference>
<feature type="transmembrane region" description="Helical" evidence="18">
    <location>
        <begin position="111"/>
        <end position="130"/>
    </location>
</feature>
<organism evidence="19 20">
    <name type="scientific">Bursaphelenchus okinawaensis</name>
    <dbReference type="NCBI Taxonomy" id="465554"/>
    <lineage>
        <taxon>Eukaryota</taxon>
        <taxon>Metazoa</taxon>
        <taxon>Ecdysozoa</taxon>
        <taxon>Nematoda</taxon>
        <taxon>Chromadorea</taxon>
        <taxon>Rhabditida</taxon>
        <taxon>Tylenchina</taxon>
        <taxon>Tylenchomorpha</taxon>
        <taxon>Aphelenchoidea</taxon>
        <taxon>Aphelenchoididae</taxon>
        <taxon>Bursaphelenchus</taxon>
    </lineage>
</organism>
<reference evidence="19" key="1">
    <citation type="submission" date="2020-09" db="EMBL/GenBank/DDBJ databases">
        <authorList>
            <person name="Kikuchi T."/>
        </authorList>
    </citation>
    <scope>NUCLEOTIDE SEQUENCE</scope>
    <source>
        <strain evidence="19">SH1</strain>
    </source>
</reference>
<accession>A0A811KTK5</accession>
<comment type="subunit">
    <text evidence="16">Complex I is composed of 45 different subunits. Interacts with BCAP31.</text>
</comment>
<dbReference type="PANTHER" id="PTHR13327">
    <property type="entry name" value="NADH-UBIQUINONE OXIDOREDUCTASE ESSS SUBUNIT, MITOCHONDRIAL PRECURSOR"/>
    <property type="match status" value="1"/>
</dbReference>
<evidence type="ECO:0000313" key="20">
    <source>
        <dbReference type="Proteomes" id="UP000614601"/>
    </source>
</evidence>
<evidence type="ECO:0000256" key="11">
    <source>
        <dbReference type="ARBA" id="ARBA00022989"/>
    </source>
</evidence>
<evidence type="ECO:0000256" key="17">
    <source>
        <dbReference type="SAM" id="MobiDB-lite"/>
    </source>
</evidence>
<dbReference type="EMBL" id="CAJFDH010000004">
    <property type="protein sequence ID" value="CAD5219146.1"/>
    <property type="molecule type" value="Genomic_DNA"/>
</dbReference>
<evidence type="ECO:0000256" key="6">
    <source>
        <dbReference type="ARBA" id="ARBA00022660"/>
    </source>
</evidence>
<feature type="compositionally biased region" description="Basic and acidic residues" evidence="17">
    <location>
        <begin position="23"/>
        <end position="44"/>
    </location>
</feature>
<evidence type="ECO:0000256" key="3">
    <source>
        <dbReference type="ARBA" id="ARBA00008915"/>
    </source>
</evidence>
<sequence>MLRKFDRPPTFLLRTCRRFASGHGHDDHHHHGDPINDKLEKQSPEYRPGSDTYAYENPWPKLNKGRLDWMFNDGWRRPLAPDQGGRLRKEWLWFGVVGHNEHADWKNFHTLMFGAATVLSVYVFFVLIFLRSDWPSGKEWALREAYFELERRQKAGLPLISKDFIDPERVKKNLPSDEELRDFAIII</sequence>
<evidence type="ECO:0000256" key="4">
    <source>
        <dbReference type="ARBA" id="ARBA00018632"/>
    </source>
</evidence>
<keyword evidence="6" id="KW-0679">Respiratory chain</keyword>
<evidence type="ECO:0000256" key="5">
    <source>
        <dbReference type="ARBA" id="ARBA00022448"/>
    </source>
</evidence>
<feature type="region of interest" description="Disordered" evidence="17">
    <location>
        <begin position="23"/>
        <end position="51"/>
    </location>
</feature>
<comment type="subcellular location">
    <subcellularLocation>
        <location evidence="2">Mitochondrion inner membrane</location>
        <topology evidence="2">Single-pass membrane protein</topology>
    </subcellularLocation>
</comment>
<dbReference type="Proteomes" id="UP000614601">
    <property type="component" value="Unassembled WGS sequence"/>
</dbReference>
<comment type="function">
    <text evidence="1">Accessory subunit of the mitochondrial membrane respiratory chain NADH dehydrogenase (Complex I), that is believed not to be involved in catalysis. Complex I functions in the transfer of electrons from NADH to the respiratory chain. The immediate electron acceptor for the enzyme is believed to be ubiquinone.</text>
</comment>
<comment type="similarity">
    <text evidence="3">Belongs to the complex I NDUFB11 subunit family.</text>
</comment>
<keyword evidence="7 18" id="KW-0812">Transmembrane</keyword>
<keyword evidence="9" id="KW-0809">Transit peptide</keyword>